<protein>
    <submittedName>
        <fullName evidence="1">Uncharacterized protein</fullName>
    </submittedName>
</protein>
<evidence type="ECO:0000313" key="1">
    <source>
        <dbReference type="EMBL" id="CCI43264.1"/>
    </source>
</evidence>
<gene>
    <name evidence="1" type="ORF">BN9_040480</name>
</gene>
<name>A0A024G9A8_9STRA</name>
<proteinExistence type="predicted"/>
<dbReference type="Proteomes" id="UP000053237">
    <property type="component" value="Unassembled WGS sequence"/>
</dbReference>
<evidence type="ECO:0000313" key="2">
    <source>
        <dbReference type="Proteomes" id="UP000053237"/>
    </source>
</evidence>
<sequence>MYLFHFIQLFNNRKYVNSTITETSEHIADFTNHVDRTTFVNSFLLDLNSHSSNAKNPSTSIRAQAISKNRFCATNWEELADTPLISLMPSTLQRPLAYSRYEFEGYGTDCGNSLELSRMLMIQRHQFLRRLANARRFWFSSELAALEVISLDVKCSSQSETEGWSKHSRKKTFTSTAIVPHTHLRKLAAVILLFCNRTLQFVEHNYSTPTTRCDILNTIGDEATRKDEYVNRMSALERSERIVDDQVDQVFKHYT</sequence>
<keyword evidence="2" id="KW-1185">Reference proteome</keyword>
<comment type="caution">
    <text evidence="1">The sequence shown here is derived from an EMBL/GenBank/DDBJ whole genome shotgun (WGS) entry which is preliminary data.</text>
</comment>
<dbReference type="InParanoid" id="A0A024G9A8"/>
<reference evidence="1 2" key="1">
    <citation type="submission" date="2012-05" db="EMBL/GenBank/DDBJ databases">
        <title>Recombination and specialization in a pathogen metapopulation.</title>
        <authorList>
            <person name="Gardiner A."/>
            <person name="Kemen E."/>
            <person name="Schultz-Larsen T."/>
            <person name="MacLean D."/>
            <person name="Van Oosterhout C."/>
            <person name="Jones J.D.G."/>
        </authorList>
    </citation>
    <scope>NUCLEOTIDE SEQUENCE [LARGE SCALE GENOMIC DNA]</scope>
    <source>
        <strain evidence="1 2">Ac Nc2</strain>
    </source>
</reference>
<accession>A0A024G9A8</accession>
<dbReference type="AlphaFoldDB" id="A0A024G9A8"/>
<organism evidence="1 2">
    <name type="scientific">Albugo candida</name>
    <dbReference type="NCBI Taxonomy" id="65357"/>
    <lineage>
        <taxon>Eukaryota</taxon>
        <taxon>Sar</taxon>
        <taxon>Stramenopiles</taxon>
        <taxon>Oomycota</taxon>
        <taxon>Peronosporomycetes</taxon>
        <taxon>Albuginales</taxon>
        <taxon>Albuginaceae</taxon>
        <taxon>Albugo</taxon>
    </lineage>
</organism>
<dbReference type="EMBL" id="CAIX01000046">
    <property type="protein sequence ID" value="CCI43264.1"/>
    <property type="molecule type" value="Genomic_DNA"/>
</dbReference>